<organism evidence="10 11">
    <name type="scientific">Anaerococcus hydrogenalis DSM 7454</name>
    <dbReference type="NCBI Taxonomy" id="561177"/>
    <lineage>
        <taxon>Bacteria</taxon>
        <taxon>Bacillati</taxon>
        <taxon>Bacillota</taxon>
        <taxon>Tissierellia</taxon>
        <taxon>Tissierellales</taxon>
        <taxon>Peptoniphilaceae</taxon>
        <taxon>Anaerococcus</taxon>
    </lineage>
</organism>
<evidence type="ECO:0000259" key="9">
    <source>
        <dbReference type="Pfam" id="PF02771"/>
    </source>
</evidence>
<dbReference type="InterPro" id="IPR009075">
    <property type="entry name" value="AcylCo_DH/oxidase_C"/>
</dbReference>
<keyword evidence="5 6" id="KW-0560">Oxidoreductase</keyword>
<dbReference type="GO" id="GO:0003995">
    <property type="term" value="F:acyl-CoA dehydrogenase activity"/>
    <property type="evidence" value="ECO:0007669"/>
    <property type="project" value="InterPro"/>
</dbReference>
<dbReference type="PIRSF" id="PIRSF016578">
    <property type="entry name" value="HsaA"/>
    <property type="match status" value="1"/>
</dbReference>
<evidence type="ECO:0000259" key="7">
    <source>
        <dbReference type="Pfam" id="PF00441"/>
    </source>
</evidence>
<dbReference type="InterPro" id="IPR046373">
    <property type="entry name" value="Acyl-CoA_Oxase/DH_mid-dom_sf"/>
</dbReference>
<evidence type="ECO:0000256" key="2">
    <source>
        <dbReference type="ARBA" id="ARBA00009347"/>
    </source>
</evidence>
<dbReference type="InterPro" id="IPR006091">
    <property type="entry name" value="Acyl-CoA_Oxase/DH_mid-dom"/>
</dbReference>
<dbReference type="Gene3D" id="2.40.110.10">
    <property type="entry name" value="Butyryl-CoA Dehydrogenase, subunit A, domain 2"/>
    <property type="match status" value="1"/>
</dbReference>
<dbReference type="FunFam" id="2.40.110.10:FF:000001">
    <property type="entry name" value="Acyl-CoA dehydrogenase, mitochondrial"/>
    <property type="match status" value="1"/>
</dbReference>
<keyword evidence="3 6" id="KW-0285">Flavoprotein</keyword>
<keyword evidence="4 6" id="KW-0274">FAD</keyword>
<dbReference type="Pfam" id="PF00441">
    <property type="entry name" value="Acyl-CoA_dh_1"/>
    <property type="match status" value="1"/>
</dbReference>
<dbReference type="SUPFAM" id="SSF47203">
    <property type="entry name" value="Acyl-CoA dehydrogenase C-terminal domain-like"/>
    <property type="match status" value="1"/>
</dbReference>
<evidence type="ECO:0000259" key="8">
    <source>
        <dbReference type="Pfam" id="PF02770"/>
    </source>
</evidence>
<dbReference type="eggNOG" id="COG1960">
    <property type="taxonomic scope" value="Bacteria"/>
</dbReference>
<comment type="cofactor">
    <cofactor evidence="1 6">
        <name>FAD</name>
        <dbReference type="ChEBI" id="CHEBI:57692"/>
    </cofactor>
</comment>
<dbReference type="CDD" id="cd01158">
    <property type="entry name" value="SCAD_SBCAD"/>
    <property type="match status" value="1"/>
</dbReference>
<evidence type="ECO:0000256" key="1">
    <source>
        <dbReference type="ARBA" id="ARBA00001974"/>
    </source>
</evidence>
<feature type="domain" description="Acyl-CoA oxidase/dehydrogenase middle" evidence="8">
    <location>
        <begin position="143"/>
        <end position="238"/>
    </location>
</feature>
<gene>
    <name evidence="10" type="ORF">ANHYDRO_02056</name>
</gene>
<dbReference type="Gene3D" id="1.10.540.10">
    <property type="entry name" value="Acyl-CoA dehydrogenase/oxidase, N-terminal domain"/>
    <property type="match status" value="1"/>
</dbReference>
<feature type="domain" description="Acyl-CoA dehydrogenase/oxidase N-terminal" evidence="9">
    <location>
        <begin position="27"/>
        <end position="139"/>
    </location>
</feature>
<comment type="caution">
    <text evidence="10">The sequence shown here is derived from an EMBL/GenBank/DDBJ whole genome shotgun (WGS) entry which is preliminary data.</text>
</comment>
<dbReference type="InterPro" id="IPR037069">
    <property type="entry name" value="AcylCoA_DH/ox_N_sf"/>
</dbReference>
<evidence type="ECO:0000313" key="10">
    <source>
        <dbReference type="EMBL" id="EEB35092.1"/>
    </source>
</evidence>
<feature type="domain" description="Acyl-CoA dehydrogenase/oxidase C-terminal" evidence="7">
    <location>
        <begin position="250"/>
        <end position="397"/>
    </location>
</feature>
<dbReference type="GO" id="GO:0050660">
    <property type="term" value="F:flavin adenine dinucleotide binding"/>
    <property type="evidence" value="ECO:0007669"/>
    <property type="project" value="InterPro"/>
</dbReference>
<comment type="similarity">
    <text evidence="2 6">Belongs to the acyl-CoA dehydrogenase family.</text>
</comment>
<dbReference type="Gene3D" id="1.20.140.10">
    <property type="entry name" value="Butyryl-CoA Dehydrogenase, subunit A, domain 3"/>
    <property type="match status" value="1"/>
</dbReference>
<evidence type="ECO:0000256" key="3">
    <source>
        <dbReference type="ARBA" id="ARBA00022630"/>
    </source>
</evidence>
<dbReference type="PROSITE" id="PS00072">
    <property type="entry name" value="ACYL_COA_DH_1"/>
    <property type="match status" value="1"/>
</dbReference>
<dbReference type="SUPFAM" id="SSF56645">
    <property type="entry name" value="Acyl-CoA dehydrogenase NM domain-like"/>
    <property type="match status" value="1"/>
</dbReference>
<dbReference type="FunFam" id="1.10.540.10:FF:000002">
    <property type="entry name" value="Acyl-CoA dehydrogenase FadE19"/>
    <property type="match status" value="1"/>
</dbReference>
<dbReference type="InterPro" id="IPR036250">
    <property type="entry name" value="AcylCo_DH-like_C"/>
</dbReference>
<name>B6WBS3_9FIRM</name>
<dbReference type="InterPro" id="IPR009100">
    <property type="entry name" value="AcylCoA_DH/oxidase_NM_dom_sf"/>
</dbReference>
<dbReference type="PANTHER" id="PTHR43884:SF12">
    <property type="entry name" value="ISOVALERYL-COA DEHYDROGENASE, MITOCHONDRIAL-RELATED"/>
    <property type="match status" value="1"/>
</dbReference>
<accession>B6WBS3</accession>
<sequence length="400" mass="43983">MFLNIIFKNLKIINMKNYLGENMYKLSEDYEEMRQMFHDFAEGEVKPLAQKVDEEHMFPEETVAKMQELGFFGIPFDEEFGGQGADTLTYVLAVEEISKYCASTGVVLSAHTSLCADCINKFANDEQKKKYLTPLASGEKLGAFALTEPNAGTDASGQQTVAKLDGDEYVLNGTKIFITNGGYAETYIVFAMTDKSKGNHGISAFIVEKGTKGFDFGTLENKMGINGSSTMELIFQDCRIPKENLLGEEGKGFKIAMATLDGGRIGIAAQALGIAEGALEKAVQYSKEREQFGRPLAKFQNTQFKLAEMAIEIEAARHLVYKAASLKDAGENYSVAAAMAKLKASRTASYVANRAVQILGGYGYIKEYDVERMMRDAKITEIYEGTSEVMLMVVSGALLR</sequence>
<evidence type="ECO:0000313" key="11">
    <source>
        <dbReference type="Proteomes" id="UP000005451"/>
    </source>
</evidence>
<evidence type="ECO:0000256" key="4">
    <source>
        <dbReference type="ARBA" id="ARBA00022827"/>
    </source>
</evidence>
<protein>
    <submittedName>
        <fullName evidence="10">Acyl-CoA dehydrogenase, C-terminal domain protein</fullName>
    </submittedName>
</protein>
<reference evidence="10 11" key="1">
    <citation type="submission" date="2008-09" db="EMBL/GenBank/DDBJ databases">
        <authorList>
            <person name="Fulton L."/>
            <person name="Clifton S."/>
            <person name="Fulton B."/>
            <person name="Xu J."/>
            <person name="Minx P."/>
            <person name="Pepin K.H."/>
            <person name="Johnson M."/>
            <person name="Thiruvilangam P."/>
            <person name="Bhonagiri V."/>
            <person name="Nash W.E."/>
            <person name="Mardis E.R."/>
            <person name="Wilson R.K."/>
        </authorList>
    </citation>
    <scope>NUCLEOTIDE SEQUENCE [LARGE SCALE GENOMIC DNA]</scope>
    <source>
        <strain evidence="10 11">DSM 7454</strain>
    </source>
</reference>
<dbReference type="InterPro" id="IPR013786">
    <property type="entry name" value="AcylCoA_DH/ox_N"/>
</dbReference>
<evidence type="ECO:0000256" key="5">
    <source>
        <dbReference type="ARBA" id="ARBA00023002"/>
    </source>
</evidence>
<proteinExistence type="inferred from homology"/>
<dbReference type="STRING" id="561177.ANHYDRO_02056"/>
<dbReference type="InterPro" id="IPR006089">
    <property type="entry name" value="Acyl-CoA_DH_CS"/>
</dbReference>
<reference evidence="10 11" key="2">
    <citation type="submission" date="2008-10" db="EMBL/GenBank/DDBJ databases">
        <title>Draft genome sequence of Anaerococcus hydrogenalis (DSM 7454).</title>
        <authorList>
            <person name="Sudarsanam P."/>
            <person name="Ley R."/>
            <person name="Guruge J."/>
            <person name="Turnbaugh P.J."/>
            <person name="Mahowald M."/>
            <person name="Liep D."/>
            <person name="Gordon J."/>
        </authorList>
    </citation>
    <scope>NUCLEOTIDE SEQUENCE [LARGE SCALE GENOMIC DNA]</scope>
    <source>
        <strain evidence="10 11">DSM 7454</strain>
    </source>
</reference>
<dbReference type="Pfam" id="PF02771">
    <property type="entry name" value="Acyl-CoA_dh_N"/>
    <property type="match status" value="1"/>
</dbReference>
<dbReference type="EMBL" id="ABXA01000049">
    <property type="protein sequence ID" value="EEB35092.1"/>
    <property type="molecule type" value="Genomic_DNA"/>
</dbReference>
<dbReference type="Proteomes" id="UP000005451">
    <property type="component" value="Unassembled WGS sequence"/>
</dbReference>
<dbReference type="PANTHER" id="PTHR43884">
    <property type="entry name" value="ACYL-COA DEHYDROGENASE"/>
    <property type="match status" value="1"/>
</dbReference>
<evidence type="ECO:0000256" key="6">
    <source>
        <dbReference type="RuleBase" id="RU362125"/>
    </source>
</evidence>
<dbReference type="AlphaFoldDB" id="B6WBS3"/>
<dbReference type="FunFam" id="1.20.140.10:FF:000004">
    <property type="entry name" value="Acyl-CoA dehydrogenase FadE25"/>
    <property type="match status" value="1"/>
</dbReference>
<dbReference type="Pfam" id="PF02770">
    <property type="entry name" value="Acyl-CoA_dh_M"/>
    <property type="match status" value="1"/>
</dbReference>
<dbReference type="PROSITE" id="PS00073">
    <property type="entry name" value="ACYL_COA_DH_2"/>
    <property type="match status" value="1"/>
</dbReference>